<dbReference type="EMBL" id="BARV01000836">
    <property type="protein sequence ID" value="GAH90101.1"/>
    <property type="molecule type" value="Genomic_DNA"/>
</dbReference>
<keyword evidence="1" id="KW-0812">Transmembrane</keyword>
<gene>
    <name evidence="2" type="ORF">S06H3_02765</name>
</gene>
<evidence type="ECO:0000313" key="2">
    <source>
        <dbReference type="EMBL" id="GAH90101.1"/>
    </source>
</evidence>
<comment type="caution">
    <text evidence="2">The sequence shown here is derived from an EMBL/GenBank/DDBJ whole genome shotgun (WGS) entry which is preliminary data.</text>
</comment>
<organism evidence="2">
    <name type="scientific">marine sediment metagenome</name>
    <dbReference type="NCBI Taxonomy" id="412755"/>
    <lineage>
        <taxon>unclassified sequences</taxon>
        <taxon>metagenomes</taxon>
        <taxon>ecological metagenomes</taxon>
    </lineage>
</organism>
<evidence type="ECO:0000256" key="1">
    <source>
        <dbReference type="SAM" id="Phobius"/>
    </source>
</evidence>
<feature type="transmembrane region" description="Helical" evidence="1">
    <location>
        <begin position="12"/>
        <end position="29"/>
    </location>
</feature>
<accession>X1J5Y0</accession>
<protein>
    <recommendedName>
        <fullName evidence="3">Septum formation initiator family protein</fullName>
    </recommendedName>
</protein>
<name>X1J5Y0_9ZZZZ</name>
<keyword evidence="1" id="KW-1133">Transmembrane helix</keyword>
<dbReference type="AlphaFoldDB" id="X1J5Y0"/>
<reference evidence="2" key="1">
    <citation type="journal article" date="2014" name="Front. Microbiol.">
        <title>High frequency of phylogenetically diverse reductive dehalogenase-homologous genes in deep subseafloor sedimentary metagenomes.</title>
        <authorList>
            <person name="Kawai M."/>
            <person name="Futagami T."/>
            <person name="Toyoda A."/>
            <person name="Takaki Y."/>
            <person name="Nishi S."/>
            <person name="Hori S."/>
            <person name="Arai W."/>
            <person name="Tsubouchi T."/>
            <person name="Morono Y."/>
            <person name="Uchiyama I."/>
            <person name="Ito T."/>
            <person name="Fujiyama A."/>
            <person name="Inagaki F."/>
            <person name="Takami H."/>
        </authorList>
    </citation>
    <scope>NUCLEOTIDE SEQUENCE</scope>
    <source>
        <strain evidence="2">Expedition CK06-06</strain>
    </source>
</reference>
<proteinExistence type="predicted"/>
<evidence type="ECO:0008006" key="3">
    <source>
        <dbReference type="Google" id="ProtNLM"/>
    </source>
</evidence>
<dbReference type="Pfam" id="PF04977">
    <property type="entry name" value="DivIC"/>
    <property type="match status" value="1"/>
</dbReference>
<sequence>MRRSRKRLSKKSRWIIILLIVAIPLFYFSKRIYKFVSSTREENSLKREIIILKAESQVIRNRINEYKRGNHLEATARDVLGMIKKGEKIYLVPEK</sequence>
<dbReference type="InterPro" id="IPR007060">
    <property type="entry name" value="FtsL/DivIC"/>
</dbReference>
<keyword evidence="1" id="KW-0472">Membrane</keyword>